<gene>
    <name evidence="2" type="ORF">AV530_009535</name>
</gene>
<protein>
    <submittedName>
        <fullName evidence="2">Uncharacterized protein</fullName>
    </submittedName>
</protein>
<evidence type="ECO:0000256" key="1">
    <source>
        <dbReference type="SAM" id="MobiDB-lite"/>
    </source>
</evidence>
<evidence type="ECO:0000313" key="3">
    <source>
        <dbReference type="Proteomes" id="UP000190648"/>
    </source>
</evidence>
<reference evidence="2 3" key="1">
    <citation type="submission" date="2016-02" db="EMBL/GenBank/DDBJ databases">
        <title>Band-tailed pigeon sequencing and assembly.</title>
        <authorList>
            <person name="Soares A.E."/>
            <person name="Novak B.J."/>
            <person name="Rice E.S."/>
            <person name="O'Connell B."/>
            <person name="Chang D."/>
            <person name="Weber S."/>
            <person name="Shapiro B."/>
        </authorList>
    </citation>
    <scope>NUCLEOTIDE SEQUENCE [LARGE SCALE GENOMIC DNA]</scope>
    <source>
        <strain evidence="2">BTP2013</strain>
        <tissue evidence="2">Blood</tissue>
    </source>
</reference>
<feature type="compositionally biased region" description="Basic and acidic residues" evidence="1">
    <location>
        <begin position="82"/>
        <end position="92"/>
    </location>
</feature>
<keyword evidence="3" id="KW-1185">Reference proteome</keyword>
<dbReference type="Proteomes" id="UP000190648">
    <property type="component" value="Unassembled WGS sequence"/>
</dbReference>
<organism evidence="2 3">
    <name type="scientific">Patagioenas fasciata monilis</name>
    <dbReference type="NCBI Taxonomy" id="372326"/>
    <lineage>
        <taxon>Eukaryota</taxon>
        <taxon>Metazoa</taxon>
        <taxon>Chordata</taxon>
        <taxon>Craniata</taxon>
        <taxon>Vertebrata</taxon>
        <taxon>Euteleostomi</taxon>
        <taxon>Archelosauria</taxon>
        <taxon>Archosauria</taxon>
        <taxon>Dinosauria</taxon>
        <taxon>Saurischia</taxon>
        <taxon>Theropoda</taxon>
        <taxon>Coelurosauria</taxon>
        <taxon>Aves</taxon>
        <taxon>Neognathae</taxon>
        <taxon>Neoaves</taxon>
        <taxon>Columbimorphae</taxon>
        <taxon>Columbiformes</taxon>
        <taxon>Columbidae</taxon>
        <taxon>Patagioenas</taxon>
    </lineage>
</organism>
<sequence length="103" mass="11099">MASVPSTRNQQLCDISPRATSTAGNARTVGTWLLHGWQRALGSCGCHVPLAAMNLLPLLVLLAACWPAHGWDNCGFQLSGRQEPEQPVREHPGLCQVDEEGVL</sequence>
<feature type="region of interest" description="Disordered" evidence="1">
    <location>
        <begin position="80"/>
        <end position="103"/>
    </location>
</feature>
<dbReference type="EMBL" id="LSYS01006929">
    <property type="protein sequence ID" value="OPJ72616.1"/>
    <property type="molecule type" value="Genomic_DNA"/>
</dbReference>
<dbReference type="AlphaFoldDB" id="A0A1V4JKA1"/>
<name>A0A1V4JKA1_PATFA</name>
<accession>A0A1V4JKA1</accession>
<evidence type="ECO:0000313" key="2">
    <source>
        <dbReference type="EMBL" id="OPJ72616.1"/>
    </source>
</evidence>
<proteinExistence type="predicted"/>
<comment type="caution">
    <text evidence="2">The sequence shown here is derived from an EMBL/GenBank/DDBJ whole genome shotgun (WGS) entry which is preliminary data.</text>
</comment>